<keyword evidence="2" id="KW-0677">Repeat</keyword>
<keyword evidence="6" id="KW-1185">Reference proteome</keyword>
<evidence type="ECO:0000313" key="7">
    <source>
        <dbReference type="RefSeq" id="XP_018478983.2"/>
    </source>
</evidence>
<keyword evidence="4" id="KW-0862">Zinc</keyword>
<evidence type="ECO:0000256" key="1">
    <source>
        <dbReference type="ARBA" id="ARBA00022723"/>
    </source>
</evidence>
<feature type="domain" description="Zinc finger PHD-type" evidence="5">
    <location>
        <begin position="75"/>
        <end position="141"/>
    </location>
</feature>
<protein>
    <submittedName>
        <fullName evidence="7">Uncharacterized protein LOC108849867 isoform X1</fullName>
    </submittedName>
</protein>
<reference evidence="6" key="1">
    <citation type="journal article" date="2019" name="Database">
        <title>The radish genome database (RadishGD): an integrated information resource for radish genomics.</title>
        <authorList>
            <person name="Yu H.J."/>
            <person name="Baek S."/>
            <person name="Lee Y.J."/>
            <person name="Cho A."/>
            <person name="Mun J.H."/>
        </authorList>
    </citation>
    <scope>NUCLEOTIDE SEQUENCE [LARGE SCALE GENOMIC DNA]</scope>
    <source>
        <strain evidence="6">cv. WK10039</strain>
    </source>
</reference>
<dbReference type="GeneID" id="108849867"/>
<feature type="domain" description="Zinc finger PHD-type" evidence="5">
    <location>
        <begin position="468"/>
        <end position="540"/>
    </location>
</feature>
<dbReference type="GO" id="GO:0008270">
    <property type="term" value="F:zinc ion binding"/>
    <property type="evidence" value="ECO:0007669"/>
    <property type="project" value="UniProtKB-KW"/>
</dbReference>
<dbReference type="PANTHER" id="PTHR32410">
    <property type="entry name" value="CYSTEINE/HISTIDINE-RICH C1 DOMAIN FAMILY PROTEIN"/>
    <property type="match status" value="1"/>
</dbReference>
<dbReference type="InterPro" id="IPR053192">
    <property type="entry name" value="Vacuole_Formation_Reg"/>
</dbReference>
<reference evidence="7" key="2">
    <citation type="submission" date="2025-08" db="UniProtKB">
        <authorList>
            <consortium name="RefSeq"/>
        </authorList>
    </citation>
    <scope>IDENTIFICATION</scope>
    <source>
        <tissue evidence="7">Leaf</tissue>
    </source>
</reference>
<evidence type="ECO:0000313" key="6">
    <source>
        <dbReference type="Proteomes" id="UP000504610"/>
    </source>
</evidence>
<evidence type="ECO:0000256" key="4">
    <source>
        <dbReference type="ARBA" id="ARBA00022833"/>
    </source>
</evidence>
<dbReference type="InterPro" id="IPR004146">
    <property type="entry name" value="DC1"/>
</dbReference>
<dbReference type="Pfam" id="PF22926">
    <property type="entry name" value="C1-like_CT"/>
    <property type="match status" value="1"/>
</dbReference>
<accession>A0A6J0N4X3</accession>
<dbReference type="InterPro" id="IPR054483">
    <property type="entry name" value="DC1-like_CT"/>
</dbReference>
<dbReference type="RefSeq" id="XP_018478983.2">
    <property type="nucleotide sequence ID" value="XM_018623481.2"/>
</dbReference>
<keyword evidence="1" id="KW-0479">Metal-binding</keyword>
<dbReference type="SMART" id="SM00249">
    <property type="entry name" value="PHD"/>
    <property type="match status" value="4"/>
</dbReference>
<dbReference type="InterPro" id="IPR046349">
    <property type="entry name" value="C1-like_sf"/>
</dbReference>
<evidence type="ECO:0000259" key="5">
    <source>
        <dbReference type="SMART" id="SM00249"/>
    </source>
</evidence>
<evidence type="ECO:0000256" key="3">
    <source>
        <dbReference type="ARBA" id="ARBA00022771"/>
    </source>
</evidence>
<proteinExistence type="predicted"/>
<feature type="domain" description="Zinc finger PHD-type" evidence="5">
    <location>
        <begin position="338"/>
        <end position="397"/>
    </location>
</feature>
<dbReference type="AlphaFoldDB" id="A0A6J0N4X3"/>
<sequence length="567" mass="66066">MDTLDSSTPFSHLICPQERYDIDKNRKVIKVRGQTYHEISSSYIGDDAEDKKSSHFRRHSLFRWNEKDKLDYHLICFSCRKNLIVGNPYYFHCNYCSYNYHKECVESPSLLFSLYHPKHFLQLLWLPEIISIEKIQCHSCGDTQCHSLYYCSICEFMIHPLCAKAPKPKHPTTIYNRKRHIHTLHYFPRRSTLVCNVCGLEDNNNSLYVCLPCDFVVHQKCVYLPYVIKVSRHIHRLNFTRTLPYKELTNCGVCHAKINKNYGEYSCIKGCTYAIHSKCAMRKDMCDRKEYEGEPEEAYEDTEMWEEVSVGIIRHFSHQDHQMRLDKMIERVNGKTKHCQACTLPLYVDGNVYQCMQCDFILHESCAHIPRLKQFILHIHPMVLKCGERWFSCKKCCRISCGFKYACTIPGCDWVLDTLCASVHEPFDHHSHSHPLFITSKQNTFKACSICQSETQQPLDCLQCNFSLCFHCATLPHKTSDIAPMKGLYACNDCGITVHIECLLGRDPYLKPGQILPSWRGMIYVRPNTHSTRPICQSCGRLCSCKTWLEIRGERAICSFGCHYRVS</sequence>
<dbReference type="Proteomes" id="UP000504610">
    <property type="component" value="Chromosome 4"/>
</dbReference>
<dbReference type="InterPro" id="IPR001965">
    <property type="entry name" value="Znf_PHD"/>
</dbReference>
<evidence type="ECO:0000256" key="2">
    <source>
        <dbReference type="ARBA" id="ARBA00022737"/>
    </source>
</evidence>
<dbReference type="PANTHER" id="PTHR32410:SF209">
    <property type="entry name" value="CYSTEINE_HISTIDINE-RICH C1 DOMAIN FAMILY PROTEIN"/>
    <property type="match status" value="1"/>
</dbReference>
<dbReference type="KEGG" id="rsz:108849867"/>
<name>A0A6J0N4X3_RAPSA</name>
<organism evidence="6 7">
    <name type="scientific">Raphanus sativus</name>
    <name type="common">Radish</name>
    <name type="synonym">Raphanus raphanistrum var. sativus</name>
    <dbReference type="NCBI Taxonomy" id="3726"/>
    <lineage>
        <taxon>Eukaryota</taxon>
        <taxon>Viridiplantae</taxon>
        <taxon>Streptophyta</taxon>
        <taxon>Embryophyta</taxon>
        <taxon>Tracheophyta</taxon>
        <taxon>Spermatophyta</taxon>
        <taxon>Magnoliopsida</taxon>
        <taxon>eudicotyledons</taxon>
        <taxon>Gunneridae</taxon>
        <taxon>Pentapetalae</taxon>
        <taxon>rosids</taxon>
        <taxon>malvids</taxon>
        <taxon>Brassicales</taxon>
        <taxon>Brassicaceae</taxon>
        <taxon>Brassiceae</taxon>
        <taxon>Raphanus</taxon>
    </lineage>
</organism>
<gene>
    <name evidence="7" type="primary">LOC108849867</name>
</gene>
<feature type="domain" description="Zinc finger PHD-type" evidence="5">
    <location>
        <begin position="194"/>
        <end position="255"/>
    </location>
</feature>
<dbReference type="SUPFAM" id="SSF57889">
    <property type="entry name" value="Cysteine-rich domain"/>
    <property type="match status" value="4"/>
</dbReference>
<keyword evidence="3" id="KW-0863">Zinc-finger</keyword>
<dbReference type="OrthoDB" id="1020774at2759"/>
<dbReference type="Pfam" id="PF03107">
    <property type="entry name" value="C1_2"/>
    <property type="match status" value="4"/>
</dbReference>